<name>A0ABM9D9W1_9BACT</name>
<proteinExistence type="predicted"/>
<organism evidence="1 2">
    <name type="scientific">Trichlorobacter ammonificans</name>
    <dbReference type="NCBI Taxonomy" id="2916410"/>
    <lineage>
        <taxon>Bacteria</taxon>
        <taxon>Pseudomonadati</taxon>
        <taxon>Thermodesulfobacteriota</taxon>
        <taxon>Desulfuromonadia</taxon>
        <taxon>Geobacterales</taxon>
        <taxon>Geobacteraceae</taxon>
        <taxon>Trichlorobacter</taxon>
    </lineage>
</organism>
<protein>
    <submittedName>
        <fullName evidence="1">Uncharacterized protein</fullName>
    </submittedName>
</protein>
<keyword evidence="2" id="KW-1185">Reference proteome</keyword>
<reference evidence="1 2" key="1">
    <citation type="submission" date="2022-03" db="EMBL/GenBank/DDBJ databases">
        <authorList>
            <person name="Koch H."/>
        </authorList>
    </citation>
    <scope>NUCLEOTIDE SEQUENCE [LARGE SCALE GENOMIC DNA]</scope>
    <source>
        <strain evidence="1 2">G1</strain>
    </source>
</reference>
<sequence length="72" mass="7673">MIRHQAERMNAVAVTLRVVAEDVLPYVTSQDYVVHRGADTGTALGALVAAKAKRPVAQATGRLISTITQTRG</sequence>
<evidence type="ECO:0000313" key="1">
    <source>
        <dbReference type="EMBL" id="CAH2031933.1"/>
    </source>
</evidence>
<evidence type="ECO:0000313" key="2">
    <source>
        <dbReference type="Proteomes" id="UP001295463"/>
    </source>
</evidence>
<accession>A0ABM9D9W1</accession>
<gene>
    <name evidence="1" type="ORF">GEAMG1_2098</name>
</gene>
<dbReference type="EMBL" id="OW150024">
    <property type="protein sequence ID" value="CAH2031933.1"/>
    <property type="molecule type" value="Genomic_DNA"/>
</dbReference>
<dbReference type="Proteomes" id="UP001295463">
    <property type="component" value="Chromosome"/>
</dbReference>